<organism evidence="3 4">
    <name type="scientific">Batrachochytrium salamandrivorans</name>
    <dbReference type="NCBI Taxonomy" id="1357716"/>
    <lineage>
        <taxon>Eukaryota</taxon>
        <taxon>Fungi</taxon>
        <taxon>Fungi incertae sedis</taxon>
        <taxon>Chytridiomycota</taxon>
        <taxon>Chytridiomycota incertae sedis</taxon>
        <taxon>Chytridiomycetes</taxon>
        <taxon>Rhizophydiales</taxon>
        <taxon>Rhizophydiales incertae sedis</taxon>
        <taxon>Batrachochytrium</taxon>
    </lineage>
</organism>
<name>A0ABQ8FNA7_9FUNG</name>
<dbReference type="EMBL" id="JAFCIX010000016">
    <property type="protein sequence ID" value="KAH6601211.1"/>
    <property type="molecule type" value="Genomic_DNA"/>
</dbReference>
<comment type="caution">
    <text evidence="3">The sequence shown here is derived from an EMBL/GenBank/DDBJ whole genome shotgun (WGS) entry which is preliminary data.</text>
</comment>
<reference evidence="3 4" key="1">
    <citation type="submission" date="2021-02" db="EMBL/GenBank/DDBJ databases">
        <title>Variation within the Batrachochytrium salamandrivorans European outbreak.</title>
        <authorList>
            <person name="Kelly M."/>
            <person name="Pasmans F."/>
            <person name="Shea T.P."/>
            <person name="Munoz J.F."/>
            <person name="Carranza S."/>
            <person name="Cuomo C.A."/>
            <person name="Martel A."/>
        </authorList>
    </citation>
    <scope>NUCLEOTIDE SEQUENCE [LARGE SCALE GENOMIC DNA]</scope>
    <source>
        <strain evidence="3 4">AMFP18/2</strain>
    </source>
</reference>
<evidence type="ECO:0000256" key="1">
    <source>
        <dbReference type="SAM" id="MobiDB-lite"/>
    </source>
</evidence>
<feature type="region of interest" description="Disordered" evidence="1">
    <location>
        <begin position="40"/>
        <end position="120"/>
    </location>
</feature>
<sequence>MQFFHLFSFVVVASYAAALPQPARLSEKYSSNVDTNLASGLGARSYQPGLNSKKESATLMSLKRRDDSEGSSGENSGSDPSPPPDTTSNDSEGSSEENSGTDPSPPPVTTPDEPFIDPFTEDKISSENLASTINNVGDGVVNLFKDGELLIQRIADSVRDRVARYLRRHAYANVALRRWSDEVAPNIVEFIKSGLDEDEYTRIEPKLTKTTNELKDDLLKGLNAVHDATTKILSNDGSVIENMQKIEESFHSATSSRVSLLWALRARLGIFIAGKTLQVQLDNVIQSVGEFLEEQQKLHGEIMENLKAEPSQE</sequence>
<feature type="chain" id="PRO_5047166233" description="Secreted protein" evidence="2">
    <location>
        <begin position="19"/>
        <end position="313"/>
    </location>
</feature>
<keyword evidence="2" id="KW-0732">Signal</keyword>
<accession>A0ABQ8FNA7</accession>
<evidence type="ECO:0000256" key="2">
    <source>
        <dbReference type="SAM" id="SignalP"/>
    </source>
</evidence>
<proteinExistence type="predicted"/>
<feature type="compositionally biased region" description="Low complexity" evidence="1">
    <location>
        <begin position="86"/>
        <end position="102"/>
    </location>
</feature>
<dbReference type="Proteomes" id="UP001648503">
    <property type="component" value="Unassembled WGS sequence"/>
</dbReference>
<protein>
    <recommendedName>
        <fullName evidence="5">Secreted protein</fullName>
    </recommendedName>
</protein>
<evidence type="ECO:0000313" key="4">
    <source>
        <dbReference type="Proteomes" id="UP001648503"/>
    </source>
</evidence>
<evidence type="ECO:0008006" key="5">
    <source>
        <dbReference type="Google" id="ProtNLM"/>
    </source>
</evidence>
<feature type="compositionally biased region" description="Low complexity" evidence="1">
    <location>
        <begin position="70"/>
        <end position="79"/>
    </location>
</feature>
<evidence type="ECO:0000313" key="3">
    <source>
        <dbReference type="EMBL" id="KAH6601211.1"/>
    </source>
</evidence>
<keyword evidence="4" id="KW-1185">Reference proteome</keyword>
<feature type="signal peptide" evidence="2">
    <location>
        <begin position="1"/>
        <end position="18"/>
    </location>
</feature>
<gene>
    <name evidence="3" type="ORF">BASA50_001736</name>
</gene>